<keyword evidence="5" id="KW-0732">Signal</keyword>
<evidence type="ECO:0000256" key="3">
    <source>
        <dbReference type="ARBA" id="ARBA00022475"/>
    </source>
</evidence>
<proteinExistence type="predicted"/>
<evidence type="ECO:0008006" key="14">
    <source>
        <dbReference type="Google" id="ProtNLM"/>
    </source>
</evidence>
<keyword evidence="7" id="KW-0406">Ion transport</keyword>
<evidence type="ECO:0000256" key="7">
    <source>
        <dbReference type="ARBA" id="ARBA00023065"/>
    </source>
</evidence>
<keyword evidence="9" id="KW-1015">Disulfide bond</keyword>
<evidence type="ECO:0000256" key="8">
    <source>
        <dbReference type="ARBA" id="ARBA00023136"/>
    </source>
</evidence>
<dbReference type="AlphaFoldDB" id="A0A8K0KP32"/>
<keyword evidence="6 11" id="KW-1133">Transmembrane helix</keyword>
<dbReference type="InterPro" id="IPR032675">
    <property type="entry name" value="LRR_dom_sf"/>
</dbReference>
<evidence type="ECO:0000256" key="9">
    <source>
        <dbReference type="ARBA" id="ARBA00023157"/>
    </source>
</evidence>
<keyword evidence="10" id="KW-0407">Ion channel</keyword>
<keyword evidence="4 11" id="KW-0812">Transmembrane</keyword>
<dbReference type="SUPFAM" id="SSF52058">
    <property type="entry name" value="L domain-like"/>
    <property type="match status" value="1"/>
</dbReference>
<keyword evidence="3" id="KW-1003">Cell membrane</keyword>
<evidence type="ECO:0000313" key="13">
    <source>
        <dbReference type="Proteomes" id="UP000792457"/>
    </source>
</evidence>
<evidence type="ECO:0000256" key="11">
    <source>
        <dbReference type="SAM" id="Phobius"/>
    </source>
</evidence>
<dbReference type="GO" id="GO:0005886">
    <property type="term" value="C:plasma membrane"/>
    <property type="evidence" value="ECO:0007669"/>
    <property type="project" value="UniProtKB-SubCell"/>
</dbReference>
<dbReference type="Proteomes" id="UP000792457">
    <property type="component" value="Unassembled WGS sequence"/>
</dbReference>
<sequence>MRWVVADKDLASPSRLGRRIADRDKMVCSEDSFPGKPLFQVMSLNKHLHDQCPDGHPWHCLCHMHNVVWHSGGEGGLRPGGGRSKRPDWLVPMITVDCSNRNLTKLPSRLPDNTTTLSVKGNKISDIRPLATNEDYRDVRDVYLDDNEVTSIDVLEGSYWLLNFRLLSLRGNQITKLPVYAIDAAIESNSRAWGIYLGKNPWDCACSSAPALRDFLAKYGSTVARDVQDVRCAFAEGDDLSLEPVVELSRSEVCLDGLGDWVHGDWSDIPIEPLDVINIIMLLLLIFILSKLAYDCFIYRRTGRLPWIVTKLP</sequence>
<keyword evidence="8 11" id="KW-0472">Membrane</keyword>
<reference evidence="12" key="2">
    <citation type="submission" date="2017-10" db="EMBL/GenBank/DDBJ databases">
        <title>Ladona fulva Genome sequencing and assembly.</title>
        <authorList>
            <person name="Murali S."/>
            <person name="Richards S."/>
            <person name="Bandaranaike D."/>
            <person name="Bellair M."/>
            <person name="Blankenburg K."/>
            <person name="Chao H."/>
            <person name="Dinh H."/>
            <person name="Doddapaneni H."/>
            <person name="Dugan-Rocha S."/>
            <person name="Elkadiri S."/>
            <person name="Gnanaolivu R."/>
            <person name="Hernandez B."/>
            <person name="Skinner E."/>
            <person name="Javaid M."/>
            <person name="Lee S."/>
            <person name="Li M."/>
            <person name="Ming W."/>
            <person name="Munidasa M."/>
            <person name="Muniz J."/>
            <person name="Nguyen L."/>
            <person name="Hughes D."/>
            <person name="Osuji N."/>
            <person name="Pu L.-L."/>
            <person name="Puazo M."/>
            <person name="Qu C."/>
            <person name="Quiroz J."/>
            <person name="Raj R."/>
            <person name="Weissenberger G."/>
            <person name="Xin Y."/>
            <person name="Zou X."/>
            <person name="Han Y."/>
            <person name="Worley K."/>
            <person name="Muzny D."/>
            <person name="Gibbs R."/>
        </authorList>
    </citation>
    <scope>NUCLEOTIDE SEQUENCE</scope>
    <source>
        <strain evidence="12">Sampled in the wild</strain>
    </source>
</reference>
<gene>
    <name evidence="12" type="ORF">J437_LFUL018459</name>
</gene>
<protein>
    <recommendedName>
        <fullName evidence="14">Protein singed wings 2</fullName>
    </recommendedName>
</protein>
<evidence type="ECO:0000256" key="6">
    <source>
        <dbReference type="ARBA" id="ARBA00022989"/>
    </source>
</evidence>
<evidence type="ECO:0000313" key="12">
    <source>
        <dbReference type="EMBL" id="KAG8238652.1"/>
    </source>
</evidence>
<reference evidence="12" key="1">
    <citation type="submission" date="2013-04" db="EMBL/GenBank/DDBJ databases">
        <authorList>
            <person name="Qu J."/>
            <person name="Murali S.C."/>
            <person name="Bandaranaike D."/>
            <person name="Bellair M."/>
            <person name="Blankenburg K."/>
            <person name="Chao H."/>
            <person name="Dinh H."/>
            <person name="Doddapaneni H."/>
            <person name="Downs B."/>
            <person name="Dugan-Rocha S."/>
            <person name="Elkadiri S."/>
            <person name="Gnanaolivu R.D."/>
            <person name="Hernandez B."/>
            <person name="Javaid M."/>
            <person name="Jayaseelan J.C."/>
            <person name="Lee S."/>
            <person name="Li M."/>
            <person name="Ming W."/>
            <person name="Munidasa M."/>
            <person name="Muniz J."/>
            <person name="Nguyen L."/>
            <person name="Ongeri F."/>
            <person name="Osuji N."/>
            <person name="Pu L.-L."/>
            <person name="Puazo M."/>
            <person name="Qu C."/>
            <person name="Quiroz J."/>
            <person name="Raj R."/>
            <person name="Weissenberger G."/>
            <person name="Xin Y."/>
            <person name="Zou X."/>
            <person name="Han Y."/>
            <person name="Richards S."/>
            <person name="Worley K."/>
            <person name="Muzny D."/>
            <person name="Gibbs R."/>
        </authorList>
    </citation>
    <scope>NUCLEOTIDE SEQUENCE</scope>
    <source>
        <strain evidence="12">Sampled in the wild</strain>
    </source>
</reference>
<dbReference type="OrthoDB" id="6343311at2759"/>
<name>A0A8K0KP32_LADFU</name>
<accession>A0A8K0KP32</accession>
<evidence type="ECO:0000256" key="5">
    <source>
        <dbReference type="ARBA" id="ARBA00022729"/>
    </source>
</evidence>
<evidence type="ECO:0000256" key="10">
    <source>
        <dbReference type="ARBA" id="ARBA00023303"/>
    </source>
</evidence>
<evidence type="ECO:0000256" key="1">
    <source>
        <dbReference type="ARBA" id="ARBA00004162"/>
    </source>
</evidence>
<dbReference type="PANTHER" id="PTHR46473">
    <property type="entry name" value="GH08155P"/>
    <property type="match status" value="1"/>
</dbReference>
<comment type="subcellular location">
    <subcellularLocation>
        <location evidence="1">Cell membrane</location>
        <topology evidence="1">Single-pass membrane protein</topology>
    </subcellularLocation>
</comment>
<dbReference type="GO" id="GO:0034220">
    <property type="term" value="P:monoatomic ion transmembrane transport"/>
    <property type="evidence" value="ECO:0007669"/>
    <property type="project" value="UniProtKB-KW"/>
</dbReference>
<evidence type="ECO:0000256" key="4">
    <source>
        <dbReference type="ARBA" id="ARBA00022692"/>
    </source>
</evidence>
<dbReference type="EMBL" id="KZ309405">
    <property type="protein sequence ID" value="KAG8238652.1"/>
    <property type="molecule type" value="Genomic_DNA"/>
</dbReference>
<comment type="caution">
    <text evidence="12">The sequence shown here is derived from an EMBL/GenBank/DDBJ whole genome shotgun (WGS) entry which is preliminary data.</text>
</comment>
<keyword evidence="13" id="KW-1185">Reference proteome</keyword>
<dbReference type="PANTHER" id="PTHR46473:SF26">
    <property type="entry name" value="LRRNT DOMAIN-CONTAINING PROTEIN"/>
    <property type="match status" value="1"/>
</dbReference>
<dbReference type="Gene3D" id="3.80.10.10">
    <property type="entry name" value="Ribonuclease Inhibitor"/>
    <property type="match status" value="1"/>
</dbReference>
<dbReference type="InterPro" id="IPR051432">
    <property type="entry name" value="KCNMA1_auxiliary"/>
</dbReference>
<evidence type="ECO:0000256" key="2">
    <source>
        <dbReference type="ARBA" id="ARBA00022448"/>
    </source>
</evidence>
<keyword evidence="2" id="KW-0813">Transport</keyword>
<organism evidence="12 13">
    <name type="scientific">Ladona fulva</name>
    <name type="common">Scarce chaser dragonfly</name>
    <name type="synonym">Libellula fulva</name>
    <dbReference type="NCBI Taxonomy" id="123851"/>
    <lineage>
        <taxon>Eukaryota</taxon>
        <taxon>Metazoa</taxon>
        <taxon>Ecdysozoa</taxon>
        <taxon>Arthropoda</taxon>
        <taxon>Hexapoda</taxon>
        <taxon>Insecta</taxon>
        <taxon>Pterygota</taxon>
        <taxon>Palaeoptera</taxon>
        <taxon>Odonata</taxon>
        <taxon>Epiprocta</taxon>
        <taxon>Anisoptera</taxon>
        <taxon>Libelluloidea</taxon>
        <taxon>Libellulidae</taxon>
        <taxon>Ladona</taxon>
    </lineage>
</organism>
<feature type="transmembrane region" description="Helical" evidence="11">
    <location>
        <begin position="276"/>
        <end position="294"/>
    </location>
</feature>